<evidence type="ECO:0000259" key="11">
    <source>
        <dbReference type="PROSITE" id="PS50113"/>
    </source>
</evidence>
<keyword evidence="13" id="KW-1185">Reference proteome</keyword>
<keyword evidence="9" id="KW-1133">Transmembrane helix</keyword>
<evidence type="ECO:0000256" key="8">
    <source>
        <dbReference type="SAM" id="MobiDB-lite"/>
    </source>
</evidence>
<dbReference type="CDD" id="cd00082">
    <property type="entry name" value="HisKA"/>
    <property type="match status" value="1"/>
</dbReference>
<evidence type="ECO:0000313" key="12">
    <source>
        <dbReference type="EMBL" id="SNR25319.1"/>
    </source>
</evidence>
<dbReference type="InterPro" id="IPR050736">
    <property type="entry name" value="Sensor_HK_Regulatory"/>
</dbReference>
<comment type="catalytic activity">
    <reaction evidence="1">
        <text>ATP + protein L-histidine = ADP + protein N-phospho-L-histidine.</text>
        <dbReference type="EC" id="2.7.13.3"/>
    </reaction>
</comment>
<feature type="compositionally biased region" description="Gly residues" evidence="8">
    <location>
        <begin position="614"/>
        <end position="624"/>
    </location>
</feature>
<dbReference type="SUPFAM" id="SSF47384">
    <property type="entry name" value="Homodimeric domain of signal transducing histidine kinase"/>
    <property type="match status" value="1"/>
</dbReference>
<accession>A0A238UVR8</accession>
<feature type="transmembrane region" description="Helical" evidence="9">
    <location>
        <begin position="43"/>
        <end position="62"/>
    </location>
</feature>
<dbReference type="SUPFAM" id="SSF55785">
    <property type="entry name" value="PYP-like sensor domain (PAS domain)"/>
    <property type="match status" value="1"/>
</dbReference>
<dbReference type="PROSITE" id="PS50109">
    <property type="entry name" value="HIS_KIN"/>
    <property type="match status" value="1"/>
</dbReference>
<dbReference type="InterPro" id="IPR000700">
    <property type="entry name" value="PAS-assoc_C"/>
</dbReference>
<evidence type="ECO:0000256" key="4">
    <source>
        <dbReference type="ARBA" id="ARBA00022679"/>
    </source>
</evidence>
<dbReference type="SMART" id="SM00388">
    <property type="entry name" value="HisKA"/>
    <property type="match status" value="1"/>
</dbReference>
<dbReference type="CDD" id="cd00075">
    <property type="entry name" value="HATPase"/>
    <property type="match status" value="1"/>
</dbReference>
<gene>
    <name evidence="12" type="ORF">SAMN06264855_101352</name>
</gene>
<evidence type="ECO:0000256" key="1">
    <source>
        <dbReference type="ARBA" id="ARBA00000085"/>
    </source>
</evidence>
<evidence type="ECO:0000256" key="3">
    <source>
        <dbReference type="ARBA" id="ARBA00022553"/>
    </source>
</evidence>
<sequence length="624" mass="66580">MSDLAALPVRVYLFVCVVVGVVALWLARDAWLERDEPGGIEVAFYLAAAAGVSLLYAVRIAASSADVMAIALQLATPLVAALPILWVSFAFAYGGYDRWRTERWIVALAAPAVIWVLLAWSSRTHGLARRSFEAVQDGPFTLLELGIGPAGVAFLLYAYALYLVGVLVALDVYHRIGNRYRLQTFLLLLGATFPLVAGVATVFDVGSFGFLDWTPVAFVLHGVFLYGTVFWLGTLDATIAARDTAVEVMQDPVIVAGSDGRIRDLNPAAERLLPHDAADLTLSTLLPLLDSDRGQPIEIDGRYFDVQEDPIRDPRGADRGHVFLLRDVTARERRQEELERREEQLERQNERLEDFAGVVSHDLRNPLAAATAAVELARHVPDEREMALERAAEAHAQMDDLIDGLLSLATAGEAVDSLDAVSVDATVRTVWSRLETAEATLSIDGDATIQADPDRLAQLLANLFRNAVEHGGEDVSVQVRIERGDTTARIAIEDDGPGIPDDERTRVFDRGVSLGGGTGLGLAIVGDIVEAHGWSIVAEEGEAGGARFCIDAIALADTDGDADAGADTGADAEGPRGEPTVGEEPDVEGTDAEAATGSVSGTEGNGDAVSKTEGTGGHAGMDRT</sequence>
<dbReference type="InterPro" id="IPR003594">
    <property type="entry name" value="HATPase_dom"/>
</dbReference>
<keyword evidence="3" id="KW-0597">Phosphoprotein</keyword>
<dbReference type="InterPro" id="IPR036097">
    <property type="entry name" value="HisK_dim/P_sf"/>
</dbReference>
<feature type="transmembrane region" description="Helical" evidence="9">
    <location>
        <begin position="104"/>
        <end position="122"/>
    </location>
</feature>
<dbReference type="Gene3D" id="3.30.565.10">
    <property type="entry name" value="Histidine kinase-like ATPase, C-terminal domain"/>
    <property type="match status" value="1"/>
</dbReference>
<dbReference type="InterPro" id="IPR004358">
    <property type="entry name" value="Sig_transdc_His_kin-like_C"/>
</dbReference>
<dbReference type="InterPro" id="IPR031621">
    <property type="entry name" value="HisKA_7TM"/>
</dbReference>
<feature type="transmembrane region" description="Helical" evidence="9">
    <location>
        <begin position="152"/>
        <end position="173"/>
    </location>
</feature>
<feature type="domain" description="Histidine kinase" evidence="10">
    <location>
        <begin position="358"/>
        <end position="556"/>
    </location>
</feature>
<feature type="transmembrane region" description="Helical" evidence="9">
    <location>
        <begin position="12"/>
        <end position="31"/>
    </location>
</feature>
<dbReference type="Gene3D" id="1.10.287.130">
    <property type="match status" value="1"/>
</dbReference>
<keyword evidence="7" id="KW-0175">Coiled coil</keyword>
<dbReference type="EMBL" id="FZNQ01000001">
    <property type="protein sequence ID" value="SNR25319.1"/>
    <property type="molecule type" value="Genomic_DNA"/>
</dbReference>
<dbReference type="AlphaFoldDB" id="A0A238UVR8"/>
<evidence type="ECO:0000256" key="2">
    <source>
        <dbReference type="ARBA" id="ARBA00012438"/>
    </source>
</evidence>
<dbReference type="Proteomes" id="UP000198397">
    <property type="component" value="Unassembled WGS sequence"/>
</dbReference>
<dbReference type="OrthoDB" id="8127at2157"/>
<dbReference type="PANTHER" id="PTHR43711:SF1">
    <property type="entry name" value="HISTIDINE KINASE 1"/>
    <property type="match status" value="1"/>
</dbReference>
<dbReference type="InterPro" id="IPR036890">
    <property type="entry name" value="HATPase_C_sf"/>
</dbReference>
<dbReference type="Pfam" id="PF16927">
    <property type="entry name" value="HisKA_7TM"/>
    <property type="match status" value="1"/>
</dbReference>
<dbReference type="InterPro" id="IPR005467">
    <property type="entry name" value="His_kinase_dom"/>
</dbReference>
<dbReference type="PRINTS" id="PR00344">
    <property type="entry name" value="BCTRLSENSOR"/>
</dbReference>
<feature type="transmembrane region" description="Helical" evidence="9">
    <location>
        <begin position="68"/>
        <end position="92"/>
    </location>
</feature>
<evidence type="ECO:0000313" key="13">
    <source>
        <dbReference type="Proteomes" id="UP000198397"/>
    </source>
</evidence>
<proteinExistence type="predicted"/>
<dbReference type="InterPro" id="IPR003661">
    <property type="entry name" value="HisK_dim/P_dom"/>
</dbReference>
<keyword evidence="5 12" id="KW-0418">Kinase</keyword>
<feature type="compositionally biased region" description="Acidic residues" evidence="8">
    <location>
        <begin position="581"/>
        <end position="591"/>
    </location>
</feature>
<dbReference type="InterPro" id="IPR000014">
    <property type="entry name" value="PAS"/>
</dbReference>
<reference evidence="12 13" key="1">
    <citation type="submission" date="2017-06" db="EMBL/GenBank/DDBJ databases">
        <authorList>
            <person name="Kim H.J."/>
            <person name="Triplett B.A."/>
        </authorList>
    </citation>
    <scope>NUCLEOTIDE SEQUENCE [LARGE SCALE GENOMIC DNA]</scope>
    <source>
        <strain evidence="12 13">DSM 8800</strain>
    </source>
</reference>
<dbReference type="InterPro" id="IPR035965">
    <property type="entry name" value="PAS-like_dom_sf"/>
</dbReference>
<keyword evidence="9" id="KW-0472">Membrane</keyword>
<keyword evidence="9" id="KW-0812">Transmembrane</keyword>
<feature type="domain" description="PAC" evidence="11">
    <location>
        <begin position="290"/>
        <end position="340"/>
    </location>
</feature>
<evidence type="ECO:0000256" key="6">
    <source>
        <dbReference type="ARBA" id="ARBA00023012"/>
    </source>
</evidence>
<feature type="transmembrane region" description="Helical" evidence="9">
    <location>
        <begin position="185"/>
        <end position="203"/>
    </location>
</feature>
<feature type="transmembrane region" description="Helical" evidence="9">
    <location>
        <begin position="215"/>
        <end position="233"/>
    </location>
</feature>
<dbReference type="PANTHER" id="PTHR43711">
    <property type="entry name" value="TWO-COMPONENT HISTIDINE KINASE"/>
    <property type="match status" value="1"/>
</dbReference>
<dbReference type="SUPFAM" id="SSF55874">
    <property type="entry name" value="ATPase domain of HSP90 chaperone/DNA topoisomerase II/histidine kinase"/>
    <property type="match status" value="1"/>
</dbReference>
<dbReference type="Pfam" id="PF02518">
    <property type="entry name" value="HATPase_c"/>
    <property type="match status" value="1"/>
</dbReference>
<keyword evidence="6" id="KW-0902">Two-component regulatory system</keyword>
<evidence type="ECO:0000256" key="5">
    <source>
        <dbReference type="ARBA" id="ARBA00022777"/>
    </source>
</evidence>
<dbReference type="PROSITE" id="PS50113">
    <property type="entry name" value="PAC"/>
    <property type="match status" value="1"/>
</dbReference>
<feature type="region of interest" description="Disordered" evidence="8">
    <location>
        <begin position="560"/>
        <end position="624"/>
    </location>
</feature>
<dbReference type="RefSeq" id="WP_089383316.1">
    <property type="nucleotide sequence ID" value="NZ_FZNQ01000001.1"/>
</dbReference>
<dbReference type="Pfam" id="PF13188">
    <property type="entry name" value="PAS_8"/>
    <property type="match status" value="1"/>
</dbReference>
<protein>
    <recommendedName>
        <fullName evidence="2">histidine kinase</fullName>
        <ecNumber evidence="2">2.7.13.3</ecNumber>
    </recommendedName>
</protein>
<evidence type="ECO:0000259" key="10">
    <source>
        <dbReference type="PROSITE" id="PS50109"/>
    </source>
</evidence>
<name>A0A238UVR8_HALVU</name>
<organism evidence="12 13">
    <name type="scientific">Halorubrum vacuolatum</name>
    <name type="common">Natronobacterium vacuolatum</name>
    <dbReference type="NCBI Taxonomy" id="63740"/>
    <lineage>
        <taxon>Archaea</taxon>
        <taxon>Methanobacteriati</taxon>
        <taxon>Methanobacteriota</taxon>
        <taxon>Stenosarchaea group</taxon>
        <taxon>Halobacteria</taxon>
        <taxon>Halobacteriales</taxon>
        <taxon>Haloferacaceae</taxon>
        <taxon>Halorubrum</taxon>
    </lineage>
</organism>
<evidence type="ECO:0000256" key="9">
    <source>
        <dbReference type="SAM" id="Phobius"/>
    </source>
</evidence>
<dbReference type="EC" id="2.7.13.3" evidence="2"/>
<keyword evidence="4" id="KW-0808">Transferase</keyword>
<dbReference type="SMART" id="SM00387">
    <property type="entry name" value="HATPase_c"/>
    <property type="match status" value="1"/>
</dbReference>
<dbReference type="Gene3D" id="3.30.450.20">
    <property type="entry name" value="PAS domain"/>
    <property type="match status" value="1"/>
</dbReference>
<feature type="coiled-coil region" evidence="7">
    <location>
        <begin position="328"/>
        <end position="358"/>
    </location>
</feature>
<evidence type="ECO:0000256" key="7">
    <source>
        <dbReference type="SAM" id="Coils"/>
    </source>
</evidence>
<dbReference type="GO" id="GO:0000155">
    <property type="term" value="F:phosphorelay sensor kinase activity"/>
    <property type="evidence" value="ECO:0007669"/>
    <property type="project" value="InterPro"/>
</dbReference>
<dbReference type="Pfam" id="PF00512">
    <property type="entry name" value="HisKA"/>
    <property type="match status" value="1"/>
</dbReference>